<dbReference type="AlphaFoldDB" id="A0A5D3ANR3"/>
<gene>
    <name evidence="3" type="ORF">B9479_007688</name>
</gene>
<dbReference type="GO" id="GO:0005886">
    <property type="term" value="C:plasma membrane"/>
    <property type="evidence" value="ECO:0007669"/>
    <property type="project" value="TreeGrafter"/>
</dbReference>
<keyword evidence="1" id="KW-0175">Coiled coil</keyword>
<feature type="compositionally biased region" description="Gly residues" evidence="2">
    <location>
        <begin position="48"/>
        <end position="57"/>
    </location>
</feature>
<dbReference type="EMBL" id="NIDF01000194">
    <property type="protein sequence ID" value="TYJ51723.1"/>
    <property type="molecule type" value="Genomic_DNA"/>
</dbReference>
<dbReference type="PANTHER" id="PTHR31962">
    <property type="entry name" value="SPHINGOLIPID LONG CHAIN BASE-RESPONSIVE PROTEIN PIL1"/>
    <property type="match status" value="1"/>
</dbReference>
<feature type="compositionally biased region" description="Polar residues" evidence="2">
    <location>
        <begin position="636"/>
        <end position="650"/>
    </location>
</feature>
<dbReference type="InterPro" id="IPR027267">
    <property type="entry name" value="AH/BAR_dom_sf"/>
</dbReference>
<organism evidence="3 4">
    <name type="scientific">Cryptococcus floricola</name>
    <dbReference type="NCBI Taxonomy" id="2591691"/>
    <lineage>
        <taxon>Eukaryota</taxon>
        <taxon>Fungi</taxon>
        <taxon>Dikarya</taxon>
        <taxon>Basidiomycota</taxon>
        <taxon>Agaricomycotina</taxon>
        <taxon>Tremellomycetes</taxon>
        <taxon>Tremellales</taxon>
        <taxon>Cryptococcaceae</taxon>
        <taxon>Cryptococcus</taxon>
    </lineage>
</organism>
<evidence type="ECO:0008006" key="5">
    <source>
        <dbReference type="Google" id="ProtNLM"/>
    </source>
</evidence>
<evidence type="ECO:0000256" key="1">
    <source>
        <dbReference type="SAM" id="Coils"/>
    </source>
</evidence>
<protein>
    <recommendedName>
        <fullName evidence="5">Eisosome component PIL1-domain-containing protein</fullName>
    </recommendedName>
</protein>
<dbReference type="FunFam" id="1.20.1270.60:FF:000096">
    <property type="entry name" value="Unplaced genomic scaffold supercont2.2, whole genome shotgun sequence"/>
    <property type="match status" value="1"/>
</dbReference>
<feature type="compositionally biased region" description="Gly residues" evidence="2">
    <location>
        <begin position="701"/>
        <end position="719"/>
    </location>
</feature>
<feature type="compositionally biased region" description="Basic and acidic residues" evidence="2">
    <location>
        <begin position="522"/>
        <end position="540"/>
    </location>
</feature>
<feature type="region of interest" description="Disordered" evidence="2">
    <location>
        <begin position="417"/>
        <end position="448"/>
    </location>
</feature>
<dbReference type="Proteomes" id="UP000322245">
    <property type="component" value="Unassembled WGS sequence"/>
</dbReference>
<evidence type="ECO:0000256" key="2">
    <source>
        <dbReference type="SAM" id="MobiDB-lite"/>
    </source>
</evidence>
<comment type="caution">
    <text evidence="3">The sequence shown here is derived from an EMBL/GenBank/DDBJ whole genome shotgun (WGS) entry which is preliminary data.</text>
</comment>
<feature type="region of interest" description="Disordered" evidence="2">
    <location>
        <begin position="1"/>
        <end position="57"/>
    </location>
</feature>
<dbReference type="GO" id="GO:0008289">
    <property type="term" value="F:lipid binding"/>
    <property type="evidence" value="ECO:0007669"/>
    <property type="project" value="TreeGrafter"/>
</dbReference>
<dbReference type="Gene3D" id="1.20.1270.60">
    <property type="entry name" value="Arfaptin homology (AH) domain/BAR domain"/>
    <property type="match status" value="1"/>
</dbReference>
<keyword evidence="4" id="KW-1185">Reference proteome</keyword>
<evidence type="ECO:0000313" key="3">
    <source>
        <dbReference type="EMBL" id="TYJ51723.1"/>
    </source>
</evidence>
<reference evidence="3 4" key="1">
    <citation type="submission" date="2017-05" db="EMBL/GenBank/DDBJ databases">
        <title>The Genome Sequence of Tsuchiyaea wingfieldii DSM 27421.</title>
        <authorList>
            <person name="Cuomo C."/>
            <person name="Passer A."/>
            <person name="Billmyre B."/>
            <person name="Heitman J."/>
        </authorList>
    </citation>
    <scope>NUCLEOTIDE SEQUENCE [LARGE SCALE GENOMIC DNA]</scope>
    <source>
        <strain evidence="3 4">DSM 27421</strain>
    </source>
</reference>
<dbReference type="GO" id="GO:0036286">
    <property type="term" value="C:eisosome filament"/>
    <property type="evidence" value="ECO:0007669"/>
    <property type="project" value="TreeGrafter"/>
</dbReference>
<evidence type="ECO:0000313" key="4">
    <source>
        <dbReference type="Proteomes" id="UP000322245"/>
    </source>
</evidence>
<dbReference type="Pfam" id="PF13805">
    <property type="entry name" value="Pil1"/>
    <property type="match status" value="1"/>
</dbReference>
<feature type="coiled-coil region" evidence="1">
    <location>
        <begin position="195"/>
        <end position="222"/>
    </location>
</feature>
<feature type="compositionally biased region" description="Polar residues" evidence="2">
    <location>
        <begin position="581"/>
        <end position="595"/>
    </location>
</feature>
<name>A0A5D3ANR3_9TREE</name>
<dbReference type="InterPro" id="IPR028245">
    <property type="entry name" value="PIL1/LSP1"/>
</dbReference>
<accession>A0A5D3ANR3</accession>
<dbReference type="PANTHER" id="PTHR31962:SF6">
    <property type="entry name" value="EISOSOME COMPONENT PIL1-DOMAIN-CONTAINING PROTEIN"/>
    <property type="match status" value="1"/>
</dbReference>
<dbReference type="GO" id="GO:0070941">
    <property type="term" value="P:eisosome assembly"/>
    <property type="evidence" value="ECO:0007669"/>
    <property type="project" value="TreeGrafter"/>
</dbReference>
<proteinExistence type="predicted"/>
<sequence>MSLRGPSGKFSLAGFGRKVSGVDRPSSPAEHNSSGYEDETSPVRESHGGGGGAGFDGFGQKLQGKLAHNRLLPSLGHKDLRLLQDIISSEKGVLAGTEKLSSETAKASSALPPYGQQEGPDLQDILTQSSTLLNHLTTALTTFSGHTAHMRASLKKVREREEGLIELKARRKTTGTKAEGAERKLSKMGPENKALPQQTELLERLRQEIRQLDQDILTEETKMGDFKRQAIKEALSYKFGGLEELGEKMCIIGELGKLLLEEVPLEETPTGYGRAPYTGYDKTESAVNEATKCLATVEFHAASHKPKPPGLPQPGFAAPLRTPTLPHSDSNHDEHERERGIAAAADYGDYPANTPHSPPRDYLGDIPGVGQGREREATYALDNADPYGGIETNAYEQHAGGANPYDEFGGTRQVVFDSPHHDQPTHFVAPIPPAVSSSPAVDREAETPGQGVVEHGYEYEQQKALEADDAWRKLEAEEAAWRTQAEAEDSAAASGAVPPPPVPSDSRPAPQISAGAPWEPLKLSRQETPDHASRSLHDGPSHSNQQPAASQVYEPAPALPNPHGNVSPAASSELAPPPSAWNTRSGGTPTPSQGHSDAFHTPMASPQPEAVTQIPPVPDYTPEGEGDELAIPPPAQSATPTGQTPPSVVTSPREYFPGQVIPSASGGKISKAAFRRGKPKTSLGPNDDITSPSSVTSAGIAGHGAGGPSSAGAGAGAGYGEEEYQGVRRLPVPPLDTEAEALTREGVVSPPPVYQTEESLR</sequence>
<feature type="region of interest" description="Disordered" evidence="2">
    <location>
        <begin position="476"/>
        <end position="761"/>
    </location>
</feature>
<feature type="region of interest" description="Disordered" evidence="2">
    <location>
        <begin position="304"/>
        <end position="335"/>
    </location>
</feature>
<dbReference type="GO" id="GO:0006897">
    <property type="term" value="P:endocytosis"/>
    <property type="evidence" value="ECO:0007669"/>
    <property type="project" value="TreeGrafter"/>
</dbReference>